<dbReference type="AlphaFoldDB" id="A0A1Z4GC69"/>
<protein>
    <submittedName>
        <fullName evidence="2">Helix-turn-helix domain-containing protein</fullName>
    </submittedName>
</protein>
<organism evidence="2 3">
    <name type="scientific">Anabaenopsis circularis NIES-21</name>
    <dbReference type="NCBI Taxonomy" id="1085406"/>
    <lineage>
        <taxon>Bacteria</taxon>
        <taxon>Bacillati</taxon>
        <taxon>Cyanobacteriota</taxon>
        <taxon>Cyanophyceae</taxon>
        <taxon>Nostocales</taxon>
        <taxon>Nodulariaceae</taxon>
        <taxon>Anabaenopsis</taxon>
    </lineage>
</organism>
<dbReference type="Gene3D" id="1.10.260.40">
    <property type="entry name" value="lambda repressor-like DNA-binding domains"/>
    <property type="match status" value="1"/>
</dbReference>
<dbReference type="GO" id="GO:0003677">
    <property type="term" value="F:DNA binding"/>
    <property type="evidence" value="ECO:0007669"/>
    <property type="project" value="InterPro"/>
</dbReference>
<evidence type="ECO:0000313" key="2">
    <source>
        <dbReference type="EMBL" id="BAY15067.1"/>
    </source>
</evidence>
<dbReference type="InterPro" id="IPR010982">
    <property type="entry name" value="Lambda_DNA-bd_dom_sf"/>
</dbReference>
<dbReference type="SMART" id="SM00530">
    <property type="entry name" value="HTH_XRE"/>
    <property type="match status" value="1"/>
</dbReference>
<keyword evidence="3" id="KW-1185">Reference proteome</keyword>
<feature type="domain" description="HTH cro/C1-type" evidence="1">
    <location>
        <begin position="17"/>
        <end position="71"/>
    </location>
</feature>
<accession>A0A1Z4GC69</accession>
<dbReference type="InterPro" id="IPR001387">
    <property type="entry name" value="Cro/C1-type_HTH"/>
</dbReference>
<evidence type="ECO:0000313" key="3">
    <source>
        <dbReference type="Proteomes" id="UP000218287"/>
    </source>
</evidence>
<dbReference type="OrthoDB" id="9803379at2"/>
<dbReference type="PROSITE" id="PS50943">
    <property type="entry name" value="HTH_CROC1"/>
    <property type="match status" value="1"/>
</dbReference>
<dbReference type="CDD" id="cd00093">
    <property type="entry name" value="HTH_XRE"/>
    <property type="match status" value="1"/>
</dbReference>
<reference evidence="2 3" key="1">
    <citation type="submission" date="2017-06" db="EMBL/GenBank/DDBJ databases">
        <title>Genome sequencing of cyanobaciteial culture collection at National Institute for Environmental Studies (NIES).</title>
        <authorList>
            <person name="Hirose Y."/>
            <person name="Shimura Y."/>
            <person name="Fujisawa T."/>
            <person name="Nakamura Y."/>
            <person name="Kawachi M."/>
        </authorList>
    </citation>
    <scope>NUCLEOTIDE SEQUENCE [LARGE SCALE GENOMIC DNA]</scope>
    <source>
        <strain evidence="2 3">NIES-21</strain>
    </source>
</reference>
<dbReference type="SUPFAM" id="SSF47413">
    <property type="entry name" value="lambda repressor-like DNA-binding domains"/>
    <property type="match status" value="1"/>
</dbReference>
<dbReference type="Proteomes" id="UP000218287">
    <property type="component" value="Chromosome"/>
</dbReference>
<gene>
    <name evidence="2" type="ORF">NIES21_08810</name>
</gene>
<dbReference type="EMBL" id="AP018174">
    <property type="protein sequence ID" value="BAY15067.1"/>
    <property type="molecule type" value="Genomic_DNA"/>
</dbReference>
<dbReference type="Pfam" id="PF01381">
    <property type="entry name" value="HTH_3"/>
    <property type="match status" value="1"/>
</dbReference>
<evidence type="ECO:0000259" key="1">
    <source>
        <dbReference type="PROSITE" id="PS50943"/>
    </source>
</evidence>
<proteinExistence type="predicted"/>
<sequence>MGGSIYSVRYKAFLKRLREARLEADLTQLEVAQKLNQPQSYVSRCESGERRVDVVELTDFAMIYKKPLDFFVDFKFEPENQSETHNENL</sequence>
<name>A0A1Z4GC69_9CYAN</name>